<dbReference type="KEGG" id="vg:18266035"/>
<dbReference type="EMBL" id="KF740664">
    <property type="protein sequence ID" value="AHH01574.1"/>
    <property type="molecule type" value="Genomic_DNA"/>
</dbReference>
<evidence type="ECO:0000313" key="3">
    <source>
        <dbReference type="Proteomes" id="UP000202176"/>
    </source>
</evidence>
<gene>
    <name evidence="2" type="ORF">pv_7</name>
</gene>
<reference evidence="2 3" key="1">
    <citation type="journal article" date="2014" name="Proc. Natl. Acad. Sci. U.S.A.">
        <title>Thirty-thousand-year-old distant relative of giant icosahedral DNA viruses with a pandoravirus morphology.</title>
        <authorList>
            <person name="Legendre M."/>
            <person name="Bartoli J."/>
            <person name="Shmakova L."/>
            <person name="Jeudy S."/>
            <person name="Labadie K."/>
            <person name="Adrait A."/>
            <person name="Lescot M."/>
            <person name="Poirot O."/>
            <person name="Bertaux L."/>
            <person name="Bruley C."/>
            <person name="Coute Y."/>
            <person name="Rivkina E."/>
            <person name="Abergel C."/>
            <person name="Claverie J.M."/>
        </authorList>
    </citation>
    <scope>NUCLEOTIDE SEQUENCE [LARGE SCALE GENOMIC DNA]</scope>
    <source>
        <strain evidence="2">P1084-T</strain>
    </source>
</reference>
<name>W5S4H1_9VIRU</name>
<dbReference type="GeneID" id="18266035"/>
<dbReference type="Proteomes" id="UP000202176">
    <property type="component" value="Segment"/>
</dbReference>
<protein>
    <submittedName>
        <fullName evidence="2">Uncharacterized protein</fullName>
    </submittedName>
</protein>
<feature type="region of interest" description="Disordered" evidence="1">
    <location>
        <begin position="42"/>
        <end position="70"/>
    </location>
</feature>
<evidence type="ECO:0000313" key="2">
    <source>
        <dbReference type="EMBL" id="AHH01574.1"/>
    </source>
</evidence>
<sequence length="84" mass="9014">MLNFIEEAKVSSINLNTYNISEPGEARMLYRELGTGEPTTTCDAPVGQPPFLTKGQPSTVPGATYEPPVVGTTTRVVGEDEKTL</sequence>
<accession>W5S4H1</accession>
<proteinExistence type="predicted"/>
<evidence type="ECO:0000256" key="1">
    <source>
        <dbReference type="SAM" id="MobiDB-lite"/>
    </source>
</evidence>
<organism evidence="2 3">
    <name type="scientific">Pithovirus sibericum</name>
    <dbReference type="NCBI Taxonomy" id="1450746"/>
    <lineage>
        <taxon>Viruses</taxon>
        <taxon>Pithoviruses</taxon>
        <taxon>Orthopithovirinae</taxon>
        <taxon>Alphapithovirus</taxon>
        <taxon>Alphapithovirus sibericum</taxon>
    </lineage>
</organism>
<dbReference type="RefSeq" id="YP_009000909.1">
    <property type="nucleotide sequence ID" value="NC_023423.1"/>
</dbReference>
<keyword evidence="3" id="KW-1185">Reference proteome</keyword>